<protein>
    <submittedName>
        <fullName evidence="2">Uncharacterized protein</fullName>
    </submittedName>
</protein>
<reference evidence="2" key="1">
    <citation type="submission" date="2014-11" db="EMBL/GenBank/DDBJ databases">
        <authorList>
            <person name="Amaro Gonzalez C."/>
        </authorList>
    </citation>
    <scope>NUCLEOTIDE SEQUENCE</scope>
</reference>
<dbReference type="AlphaFoldDB" id="A0A0E9WNB5"/>
<sequence>MGFPQTSRVRRSEGGRGVSAKLSWRKAPSVHYLLLLLSIILL</sequence>
<evidence type="ECO:0000313" key="2">
    <source>
        <dbReference type="EMBL" id="JAH91771.1"/>
    </source>
</evidence>
<reference evidence="2" key="2">
    <citation type="journal article" date="2015" name="Fish Shellfish Immunol.">
        <title>Early steps in the European eel (Anguilla anguilla)-Vibrio vulnificus interaction in the gills: Role of the RtxA13 toxin.</title>
        <authorList>
            <person name="Callol A."/>
            <person name="Pajuelo D."/>
            <person name="Ebbesson L."/>
            <person name="Teles M."/>
            <person name="MacKenzie S."/>
            <person name="Amaro C."/>
        </authorList>
    </citation>
    <scope>NUCLEOTIDE SEQUENCE</scope>
</reference>
<feature type="region of interest" description="Disordered" evidence="1">
    <location>
        <begin position="1"/>
        <end position="21"/>
    </location>
</feature>
<organism evidence="2">
    <name type="scientific">Anguilla anguilla</name>
    <name type="common">European freshwater eel</name>
    <name type="synonym">Muraena anguilla</name>
    <dbReference type="NCBI Taxonomy" id="7936"/>
    <lineage>
        <taxon>Eukaryota</taxon>
        <taxon>Metazoa</taxon>
        <taxon>Chordata</taxon>
        <taxon>Craniata</taxon>
        <taxon>Vertebrata</taxon>
        <taxon>Euteleostomi</taxon>
        <taxon>Actinopterygii</taxon>
        <taxon>Neopterygii</taxon>
        <taxon>Teleostei</taxon>
        <taxon>Anguilliformes</taxon>
        <taxon>Anguillidae</taxon>
        <taxon>Anguilla</taxon>
    </lineage>
</organism>
<proteinExistence type="predicted"/>
<name>A0A0E9WNB5_ANGAN</name>
<accession>A0A0E9WNB5</accession>
<dbReference type="EMBL" id="GBXM01016806">
    <property type="protein sequence ID" value="JAH91771.1"/>
    <property type="molecule type" value="Transcribed_RNA"/>
</dbReference>
<evidence type="ECO:0000256" key="1">
    <source>
        <dbReference type="SAM" id="MobiDB-lite"/>
    </source>
</evidence>